<keyword evidence="2" id="KW-0812">Transmembrane</keyword>
<dbReference type="AlphaFoldDB" id="A0A2I1IP69"/>
<gene>
    <name evidence="4" type="ORF">CYJ19_04545</name>
</gene>
<accession>A0A2I1IP69</accession>
<evidence type="ECO:0000313" key="4">
    <source>
        <dbReference type="EMBL" id="PKY72908.1"/>
    </source>
</evidence>
<feature type="domain" description="DUF7847" evidence="3">
    <location>
        <begin position="64"/>
        <end position="335"/>
    </location>
</feature>
<dbReference type="Proteomes" id="UP000235122">
    <property type="component" value="Unassembled WGS sequence"/>
</dbReference>
<sequence length="364" mass="38510">MSDFVPPGQHKASQPLPQSSANTHSPSGQPPANYGNYARQQAPSGPLNYRQLRPGIVPLRPLTVGDILSGIFELIRKNPKTVFGLAFTVSIVLLAISIPVTLVANHLLPADFMKGSESSLTFGYFDSLSSWIPSTIGSYLLIPLMVFVVIKAIEGKKVSMSETWNAVKGSIWRYIGASLLQGLVVIAVFGLLVGVVLLIGYASGGFNSSSAAVLIGAAIIPFLLLVVVVYLLVFRFSFYGQAIVVEGAGVIGSFKRSWNLLKGQYWRALGISLLGQLVISVITTAILSPVALIAGIIGAATGSTGDFGAMQTAMFVTQIVATLIAGVITLPLSTALSSILYTDVRFRKEGLDVALIQQAAKSAR</sequence>
<feature type="transmembrane region" description="Helical" evidence="2">
    <location>
        <begin position="318"/>
        <end position="341"/>
    </location>
</feature>
<evidence type="ECO:0000256" key="2">
    <source>
        <dbReference type="SAM" id="Phobius"/>
    </source>
</evidence>
<proteinExistence type="predicted"/>
<dbReference type="PANTHER" id="PTHR33133">
    <property type="entry name" value="OS08G0107100 PROTEIN-RELATED"/>
    <property type="match status" value="1"/>
</dbReference>
<reference evidence="4 5" key="1">
    <citation type="submission" date="2017-12" db="EMBL/GenBank/DDBJ databases">
        <title>Phylogenetic diversity of female urinary microbiome.</title>
        <authorList>
            <person name="Thomas-White K."/>
            <person name="Wolfe A.J."/>
        </authorList>
    </citation>
    <scope>NUCLEOTIDE SEQUENCE [LARGE SCALE GENOMIC DNA]</scope>
    <source>
        <strain evidence="4 5">UMB0402</strain>
    </source>
</reference>
<dbReference type="RefSeq" id="WP_024332126.1">
    <property type="nucleotide sequence ID" value="NZ_JASOXK010000008.1"/>
</dbReference>
<dbReference type="Pfam" id="PF25231">
    <property type="entry name" value="DUF7847"/>
    <property type="match status" value="1"/>
</dbReference>
<name>A0A2I1IP69_9ACTO</name>
<keyword evidence="2" id="KW-1133">Transmembrane helix</keyword>
<dbReference type="EMBL" id="PKKO01000002">
    <property type="protein sequence ID" value="PKY72908.1"/>
    <property type="molecule type" value="Genomic_DNA"/>
</dbReference>
<feature type="compositionally biased region" description="Polar residues" evidence="1">
    <location>
        <begin position="11"/>
        <end position="27"/>
    </location>
</feature>
<protein>
    <recommendedName>
        <fullName evidence="3">DUF7847 domain-containing protein</fullName>
    </recommendedName>
</protein>
<dbReference type="InterPro" id="IPR057169">
    <property type="entry name" value="DUF7847"/>
</dbReference>
<feature type="transmembrane region" description="Helical" evidence="2">
    <location>
        <begin position="82"/>
        <end position="108"/>
    </location>
</feature>
<feature type="transmembrane region" description="Helical" evidence="2">
    <location>
        <begin position="128"/>
        <end position="150"/>
    </location>
</feature>
<feature type="region of interest" description="Disordered" evidence="1">
    <location>
        <begin position="1"/>
        <end position="40"/>
    </location>
</feature>
<keyword evidence="5" id="KW-1185">Reference proteome</keyword>
<dbReference type="PANTHER" id="PTHR33133:SF1">
    <property type="entry name" value="EXPRESSED PROTEIN-RELATED"/>
    <property type="match status" value="1"/>
</dbReference>
<feature type="transmembrane region" description="Helical" evidence="2">
    <location>
        <begin position="211"/>
        <end position="233"/>
    </location>
</feature>
<dbReference type="STRING" id="33007.HMPREF3198_01312"/>
<feature type="transmembrane region" description="Helical" evidence="2">
    <location>
        <begin position="265"/>
        <end position="298"/>
    </location>
</feature>
<comment type="caution">
    <text evidence="4">The sequence shown here is derived from an EMBL/GenBank/DDBJ whole genome shotgun (WGS) entry which is preliminary data.</text>
</comment>
<dbReference type="GeneID" id="35866583"/>
<evidence type="ECO:0000313" key="5">
    <source>
        <dbReference type="Proteomes" id="UP000235122"/>
    </source>
</evidence>
<feature type="transmembrane region" description="Helical" evidence="2">
    <location>
        <begin position="171"/>
        <end position="199"/>
    </location>
</feature>
<evidence type="ECO:0000256" key="1">
    <source>
        <dbReference type="SAM" id="MobiDB-lite"/>
    </source>
</evidence>
<organism evidence="4 5">
    <name type="scientific">Winkia neuii</name>
    <dbReference type="NCBI Taxonomy" id="33007"/>
    <lineage>
        <taxon>Bacteria</taxon>
        <taxon>Bacillati</taxon>
        <taxon>Actinomycetota</taxon>
        <taxon>Actinomycetes</taxon>
        <taxon>Actinomycetales</taxon>
        <taxon>Actinomycetaceae</taxon>
        <taxon>Winkia</taxon>
    </lineage>
</organism>
<keyword evidence="2" id="KW-0472">Membrane</keyword>
<evidence type="ECO:0000259" key="3">
    <source>
        <dbReference type="Pfam" id="PF25231"/>
    </source>
</evidence>